<dbReference type="EC" id="2.4.2.7" evidence="6"/>
<dbReference type="CDD" id="cd06223">
    <property type="entry name" value="PRTases_typeI"/>
    <property type="match status" value="1"/>
</dbReference>
<dbReference type="Pfam" id="PF00156">
    <property type="entry name" value="Pribosyltran"/>
    <property type="match status" value="1"/>
</dbReference>
<name>A0A8C3NG04_GEOPR</name>
<reference evidence="12" key="3">
    <citation type="submission" date="2025-09" db="UniProtKB">
        <authorList>
            <consortium name="Ensembl"/>
        </authorList>
    </citation>
    <scope>IDENTIFICATION</scope>
</reference>
<keyword evidence="10" id="KW-0660">Purine salvage</keyword>
<evidence type="ECO:0000313" key="13">
    <source>
        <dbReference type="Proteomes" id="UP000694382"/>
    </source>
</evidence>
<keyword evidence="7" id="KW-0963">Cytoplasm</keyword>
<keyword evidence="13" id="KW-1185">Reference proteome</keyword>
<sequence length="151" mass="16059">MLPVALHPIPRMRLPQDSPEPGAQPGWPPTPAFPEHAIDMVAGIDAMGFILAAATLRKGFLAIRKAGHLCVQTEAQPYSDYSGQQKLMELRTDAISPGLRILLVDQWVETGGTMRAAIELVERLGGVVAGRRGCTRGCSGTTTPTGCGGQR</sequence>
<dbReference type="InterPro" id="IPR029057">
    <property type="entry name" value="PRTase-like"/>
</dbReference>
<comment type="pathway">
    <text evidence="3">Purine metabolism; AMP biosynthesis via salvage pathway; AMP from adenine: step 1/1.</text>
</comment>
<evidence type="ECO:0000256" key="9">
    <source>
        <dbReference type="ARBA" id="ARBA00022679"/>
    </source>
</evidence>
<evidence type="ECO:0000313" key="12">
    <source>
        <dbReference type="Ensembl" id="ENSCPVP00000019658.1"/>
    </source>
</evidence>
<evidence type="ECO:0000256" key="4">
    <source>
        <dbReference type="ARBA" id="ARBA00008391"/>
    </source>
</evidence>
<evidence type="ECO:0000256" key="3">
    <source>
        <dbReference type="ARBA" id="ARBA00004659"/>
    </source>
</evidence>
<comment type="subcellular location">
    <subcellularLocation>
        <location evidence="2">Cytoplasm</location>
    </subcellularLocation>
</comment>
<comment type="subunit">
    <text evidence="5">Homodimer.</text>
</comment>
<dbReference type="AlphaFoldDB" id="A0A8C3NG04"/>
<dbReference type="Ensembl" id="ENSCPVT00000020540.2">
    <property type="protein sequence ID" value="ENSCPVP00000019658.1"/>
    <property type="gene ID" value="ENSCPVG00000014309.2"/>
</dbReference>
<evidence type="ECO:0000256" key="7">
    <source>
        <dbReference type="ARBA" id="ARBA00022490"/>
    </source>
</evidence>
<protein>
    <recommendedName>
        <fullName evidence="6">adenine phosphoribosyltransferase</fullName>
        <ecNumber evidence="6">2.4.2.7</ecNumber>
    </recommendedName>
</protein>
<evidence type="ECO:0000256" key="8">
    <source>
        <dbReference type="ARBA" id="ARBA00022676"/>
    </source>
</evidence>
<evidence type="ECO:0000256" key="6">
    <source>
        <dbReference type="ARBA" id="ARBA00011893"/>
    </source>
</evidence>
<keyword evidence="9" id="KW-0808">Transferase</keyword>
<dbReference type="InterPro" id="IPR050120">
    <property type="entry name" value="Adenine_PRTase"/>
</dbReference>
<evidence type="ECO:0000256" key="5">
    <source>
        <dbReference type="ARBA" id="ARBA00011738"/>
    </source>
</evidence>
<reference evidence="12" key="1">
    <citation type="submission" date="2020-02" db="EMBL/GenBank/DDBJ databases">
        <authorList>
            <person name="Enbody D E."/>
            <person name="Pettersson E M."/>
        </authorList>
    </citation>
    <scope>NUCLEOTIDE SEQUENCE [LARGE SCALE GENOMIC DNA]</scope>
</reference>
<keyword evidence="8" id="KW-0328">Glycosyltransferase</keyword>
<dbReference type="GO" id="GO:0006166">
    <property type="term" value="P:purine ribonucleoside salvage"/>
    <property type="evidence" value="ECO:0007669"/>
    <property type="project" value="UniProtKB-KW"/>
</dbReference>
<dbReference type="GO" id="GO:0003999">
    <property type="term" value="F:adenine phosphoribosyltransferase activity"/>
    <property type="evidence" value="ECO:0007669"/>
    <property type="project" value="UniProtKB-EC"/>
</dbReference>
<comment type="catalytic activity">
    <reaction evidence="1">
        <text>AMP + diphosphate = 5-phospho-alpha-D-ribose 1-diphosphate + adenine</text>
        <dbReference type="Rhea" id="RHEA:16609"/>
        <dbReference type="ChEBI" id="CHEBI:16708"/>
        <dbReference type="ChEBI" id="CHEBI:33019"/>
        <dbReference type="ChEBI" id="CHEBI:58017"/>
        <dbReference type="ChEBI" id="CHEBI:456215"/>
        <dbReference type="EC" id="2.4.2.7"/>
    </reaction>
</comment>
<comment type="similarity">
    <text evidence="4">Belongs to the purine/pyrimidine phosphoribosyltransferase family.</text>
</comment>
<dbReference type="PANTHER" id="PTHR11776:SF7">
    <property type="entry name" value="PHOSPHORIBOSYLTRANSFERASE DOMAIN-CONTAINING PROTEIN"/>
    <property type="match status" value="1"/>
</dbReference>
<dbReference type="InterPro" id="IPR000836">
    <property type="entry name" value="PRTase_dom"/>
</dbReference>
<dbReference type="Gene3D" id="3.40.50.2020">
    <property type="match status" value="1"/>
</dbReference>
<reference evidence="12" key="2">
    <citation type="submission" date="2025-08" db="UniProtKB">
        <authorList>
            <consortium name="Ensembl"/>
        </authorList>
    </citation>
    <scope>IDENTIFICATION</scope>
</reference>
<evidence type="ECO:0000256" key="10">
    <source>
        <dbReference type="ARBA" id="ARBA00022726"/>
    </source>
</evidence>
<dbReference type="SUPFAM" id="SSF53271">
    <property type="entry name" value="PRTase-like"/>
    <property type="match status" value="1"/>
</dbReference>
<dbReference type="Proteomes" id="UP000694382">
    <property type="component" value="Chromosome 19"/>
</dbReference>
<dbReference type="GO" id="GO:0005737">
    <property type="term" value="C:cytoplasm"/>
    <property type="evidence" value="ECO:0007669"/>
    <property type="project" value="UniProtKB-SubCell"/>
</dbReference>
<evidence type="ECO:0000256" key="2">
    <source>
        <dbReference type="ARBA" id="ARBA00004496"/>
    </source>
</evidence>
<feature type="domain" description="Phosphoribosyltransferase" evidence="11">
    <location>
        <begin position="38"/>
        <end position="125"/>
    </location>
</feature>
<dbReference type="PANTHER" id="PTHR11776">
    <property type="entry name" value="ADENINE PHOSPHORIBOSYLTRANSFERASE"/>
    <property type="match status" value="1"/>
</dbReference>
<accession>A0A8C3NG04</accession>
<organism evidence="12 13">
    <name type="scientific">Geospiza parvula</name>
    <name type="common">Small tree-finch</name>
    <name type="synonym">Camarhynchus parvulus</name>
    <dbReference type="NCBI Taxonomy" id="87175"/>
    <lineage>
        <taxon>Eukaryota</taxon>
        <taxon>Metazoa</taxon>
        <taxon>Chordata</taxon>
        <taxon>Craniata</taxon>
        <taxon>Vertebrata</taxon>
        <taxon>Euteleostomi</taxon>
        <taxon>Archelosauria</taxon>
        <taxon>Archosauria</taxon>
        <taxon>Dinosauria</taxon>
        <taxon>Saurischia</taxon>
        <taxon>Theropoda</taxon>
        <taxon>Coelurosauria</taxon>
        <taxon>Aves</taxon>
        <taxon>Neognathae</taxon>
        <taxon>Neoaves</taxon>
        <taxon>Telluraves</taxon>
        <taxon>Australaves</taxon>
        <taxon>Passeriformes</taxon>
        <taxon>Thraupidae</taxon>
        <taxon>Camarhynchus</taxon>
    </lineage>
</organism>
<evidence type="ECO:0000259" key="11">
    <source>
        <dbReference type="Pfam" id="PF00156"/>
    </source>
</evidence>
<proteinExistence type="inferred from homology"/>
<evidence type="ECO:0000256" key="1">
    <source>
        <dbReference type="ARBA" id="ARBA00000868"/>
    </source>
</evidence>